<reference evidence="8" key="1">
    <citation type="submission" date="2020-01" db="EMBL/GenBank/DDBJ databases">
        <authorList>
            <person name="Rat A."/>
        </authorList>
    </citation>
    <scope>NUCLEOTIDE SEQUENCE</scope>
    <source>
        <strain evidence="8">LMG 31231</strain>
    </source>
</reference>
<feature type="compositionally biased region" description="Low complexity" evidence="6">
    <location>
        <begin position="361"/>
        <end position="380"/>
    </location>
</feature>
<dbReference type="GO" id="GO:0015833">
    <property type="term" value="P:peptide transport"/>
    <property type="evidence" value="ECO:0007669"/>
    <property type="project" value="InterPro"/>
</dbReference>
<dbReference type="PROSITE" id="PS50893">
    <property type="entry name" value="ABC_TRANSPORTER_2"/>
    <property type="match status" value="1"/>
</dbReference>
<keyword evidence="5 8" id="KW-0067">ATP-binding</keyword>
<name>A0A9X9WR62_9PROT</name>
<dbReference type="Pfam" id="PF08352">
    <property type="entry name" value="oligo_HPY"/>
    <property type="match status" value="1"/>
</dbReference>
<proteinExistence type="inferred from homology"/>
<comment type="subcellular location">
    <subcellularLocation>
        <location evidence="1">Cell inner membrane</location>
        <topology evidence="1">Peripheral membrane protein</topology>
    </subcellularLocation>
</comment>
<dbReference type="SUPFAM" id="SSF52540">
    <property type="entry name" value="P-loop containing nucleoside triphosphate hydrolases"/>
    <property type="match status" value="1"/>
</dbReference>
<evidence type="ECO:0000259" key="7">
    <source>
        <dbReference type="PROSITE" id="PS50893"/>
    </source>
</evidence>
<dbReference type="InterPro" id="IPR003593">
    <property type="entry name" value="AAA+_ATPase"/>
</dbReference>
<dbReference type="GO" id="GO:0005524">
    <property type="term" value="F:ATP binding"/>
    <property type="evidence" value="ECO:0007669"/>
    <property type="project" value="UniProtKB-KW"/>
</dbReference>
<reference evidence="8" key="2">
    <citation type="journal article" date="2021" name="Syst. Appl. Microbiol.">
        <title>Roseomonas hellenica sp. nov., isolated from roots of wild-growing Alkanna tinctoria.</title>
        <authorList>
            <person name="Rat A."/>
            <person name="Naranjo H.D."/>
            <person name="Lebbe L."/>
            <person name="Cnockaert M."/>
            <person name="Krigas N."/>
            <person name="Grigoriadou K."/>
            <person name="Maloupa E."/>
            <person name="Willems A."/>
        </authorList>
    </citation>
    <scope>NUCLEOTIDE SEQUENCE</scope>
    <source>
        <strain evidence="8">LMG 31231</strain>
    </source>
</reference>
<sequence>MTERPILEVRDLRKWFPLGSSLFSRHRQQVKAVDGISFSMRRGEILSLVGESGSGKTTVGRTVLRLTAPTSGSITFDGQDITRLSRRQLRPLRRRMQLVFQDPFASLNPRMTVERIVSTPLIIHDEPGGIAARRAKVEAALQLVGLLPHHATRYPHELSGGQRQRVGIARALILRPDFLVADEPVSALDVSIQAQVVNLLLELKDLLGLTILFVAHDLAVVGHISDRIAVMYLGRLVEVAETRVLFARPRHPYTEALLSAAPIPDPTVERQRIILAGDIPSPIDPPPGCAFSTRCRYATEACRAAVPPLREVAPGHLSACIRDDIALQAPRHGALTAPSKETCRCRLRSTGYRVTIACPRPSTSSSSAPASSASAPPTNW</sequence>
<evidence type="ECO:0000256" key="3">
    <source>
        <dbReference type="ARBA" id="ARBA00022448"/>
    </source>
</evidence>
<evidence type="ECO:0000313" key="8">
    <source>
        <dbReference type="EMBL" id="MBR0669641.1"/>
    </source>
</evidence>
<dbReference type="FunFam" id="3.40.50.300:FF:000016">
    <property type="entry name" value="Oligopeptide ABC transporter ATP-binding component"/>
    <property type="match status" value="1"/>
</dbReference>
<dbReference type="AlphaFoldDB" id="A0A9X9WR62"/>
<evidence type="ECO:0000256" key="2">
    <source>
        <dbReference type="ARBA" id="ARBA00005417"/>
    </source>
</evidence>
<dbReference type="GO" id="GO:0016887">
    <property type="term" value="F:ATP hydrolysis activity"/>
    <property type="evidence" value="ECO:0007669"/>
    <property type="project" value="InterPro"/>
</dbReference>
<gene>
    <name evidence="8" type="ORF">GXW76_00525</name>
</gene>
<dbReference type="GO" id="GO:0005886">
    <property type="term" value="C:plasma membrane"/>
    <property type="evidence" value="ECO:0007669"/>
    <property type="project" value="UniProtKB-SubCell"/>
</dbReference>
<organism evidence="8 9">
    <name type="scientific">Neoroseomonas soli</name>
    <dbReference type="NCBI Taxonomy" id="1081025"/>
    <lineage>
        <taxon>Bacteria</taxon>
        <taxon>Pseudomonadati</taxon>
        <taxon>Pseudomonadota</taxon>
        <taxon>Alphaproteobacteria</taxon>
        <taxon>Acetobacterales</taxon>
        <taxon>Acetobacteraceae</taxon>
        <taxon>Neoroseomonas</taxon>
    </lineage>
</organism>
<evidence type="ECO:0000256" key="4">
    <source>
        <dbReference type="ARBA" id="ARBA00022741"/>
    </source>
</evidence>
<dbReference type="SMART" id="SM00382">
    <property type="entry name" value="AAA"/>
    <property type="match status" value="1"/>
</dbReference>
<dbReference type="InterPro" id="IPR027417">
    <property type="entry name" value="P-loop_NTPase"/>
</dbReference>
<comment type="similarity">
    <text evidence="2">Belongs to the ABC transporter superfamily.</text>
</comment>
<dbReference type="RefSeq" id="WP_211859971.1">
    <property type="nucleotide sequence ID" value="NZ_JAAEDM010000001.1"/>
</dbReference>
<comment type="caution">
    <text evidence="8">The sequence shown here is derived from an EMBL/GenBank/DDBJ whole genome shotgun (WGS) entry which is preliminary data.</text>
</comment>
<dbReference type="Proteomes" id="UP001138751">
    <property type="component" value="Unassembled WGS sequence"/>
</dbReference>
<dbReference type="InterPro" id="IPR050319">
    <property type="entry name" value="ABC_transp_ATP-bind"/>
</dbReference>
<feature type="domain" description="ABC transporter" evidence="7">
    <location>
        <begin position="7"/>
        <end position="258"/>
    </location>
</feature>
<dbReference type="PANTHER" id="PTHR43776">
    <property type="entry name" value="TRANSPORT ATP-BINDING PROTEIN"/>
    <property type="match status" value="1"/>
</dbReference>
<dbReference type="Pfam" id="PF00005">
    <property type="entry name" value="ABC_tran"/>
    <property type="match status" value="1"/>
</dbReference>
<dbReference type="PROSITE" id="PS00211">
    <property type="entry name" value="ABC_TRANSPORTER_1"/>
    <property type="match status" value="1"/>
</dbReference>
<dbReference type="PANTHER" id="PTHR43776:SF7">
    <property type="entry name" value="D,D-DIPEPTIDE TRANSPORT ATP-BINDING PROTEIN DDPF-RELATED"/>
    <property type="match status" value="1"/>
</dbReference>
<evidence type="ECO:0000256" key="5">
    <source>
        <dbReference type="ARBA" id="ARBA00022840"/>
    </source>
</evidence>
<dbReference type="Gene3D" id="3.40.50.300">
    <property type="entry name" value="P-loop containing nucleotide triphosphate hydrolases"/>
    <property type="match status" value="1"/>
</dbReference>
<keyword evidence="4" id="KW-0547">Nucleotide-binding</keyword>
<dbReference type="InterPro" id="IPR017871">
    <property type="entry name" value="ABC_transporter-like_CS"/>
</dbReference>
<protein>
    <submittedName>
        <fullName evidence="8">ATP-binding cassette domain-containing protein</fullName>
    </submittedName>
</protein>
<dbReference type="InterPro" id="IPR013563">
    <property type="entry name" value="Oligopep_ABC_C"/>
</dbReference>
<dbReference type="NCBIfam" id="TIGR01727">
    <property type="entry name" value="oligo_HPY"/>
    <property type="match status" value="1"/>
</dbReference>
<keyword evidence="9" id="KW-1185">Reference proteome</keyword>
<evidence type="ECO:0000313" key="9">
    <source>
        <dbReference type="Proteomes" id="UP001138751"/>
    </source>
</evidence>
<evidence type="ECO:0000256" key="1">
    <source>
        <dbReference type="ARBA" id="ARBA00004417"/>
    </source>
</evidence>
<accession>A0A9X9WR62</accession>
<keyword evidence="3" id="KW-0813">Transport</keyword>
<dbReference type="InterPro" id="IPR003439">
    <property type="entry name" value="ABC_transporter-like_ATP-bd"/>
</dbReference>
<evidence type="ECO:0000256" key="6">
    <source>
        <dbReference type="SAM" id="MobiDB-lite"/>
    </source>
</evidence>
<dbReference type="EMBL" id="JAAEDM010000001">
    <property type="protein sequence ID" value="MBR0669641.1"/>
    <property type="molecule type" value="Genomic_DNA"/>
</dbReference>
<dbReference type="GO" id="GO:0055085">
    <property type="term" value="P:transmembrane transport"/>
    <property type="evidence" value="ECO:0007669"/>
    <property type="project" value="UniProtKB-ARBA"/>
</dbReference>
<dbReference type="CDD" id="cd03257">
    <property type="entry name" value="ABC_NikE_OppD_transporters"/>
    <property type="match status" value="1"/>
</dbReference>
<feature type="region of interest" description="Disordered" evidence="6">
    <location>
        <begin position="360"/>
        <end position="380"/>
    </location>
</feature>